<dbReference type="PANTHER" id="PTHR46669:SF1">
    <property type="entry name" value="LEUCINE-RICH PPR MOTIF-CONTAINING PROTEIN, MITOCHONDRIAL"/>
    <property type="match status" value="1"/>
</dbReference>
<dbReference type="GO" id="GO:0003730">
    <property type="term" value="F:mRNA 3'-UTR binding"/>
    <property type="evidence" value="ECO:0007669"/>
    <property type="project" value="TreeGrafter"/>
</dbReference>
<evidence type="ECO:0000313" key="2">
    <source>
        <dbReference type="Proteomes" id="UP000050761"/>
    </source>
</evidence>
<protein>
    <submittedName>
        <fullName evidence="3">PUM-HD domain-containing protein</fullName>
    </submittedName>
</protein>
<dbReference type="OrthoDB" id="185373at2759"/>
<evidence type="ECO:0000313" key="3">
    <source>
        <dbReference type="WBParaSite" id="HPBE_0001599801-mRNA-1"/>
    </source>
</evidence>
<organism evidence="2 3">
    <name type="scientific">Heligmosomoides polygyrus</name>
    <name type="common">Parasitic roundworm</name>
    <dbReference type="NCBI Taxonomy" id="6339"/>
    <lineage>
        <taxon>Eukaryota</taxon>
        <taxon>Metazoa</taxon>
        <taxon>Ecdysozoa</taxon>
        <taxon>Nematoda</taxon>
        <taxon>Chromadorea</taxon>
        <taxon>Rhabditida</taxon>
        <taxon>Rhabditina</taxon>
        <taxon>Rhabditomorpha</taxon>
        <taxon>Strongyloidea</taxon>
        <taxon>Heligmosomidae</taxon>
        <taxon>Heligmosomoides</taxon>
    </lineage>
</organism>
<dbReference type="GO" id="GO:0070129">
    <property type="term" value="P:regulation of mitochondrial translation"/>
    <property type="evidence" value="ECO:0007669"/>
    <property type="project" value="TreeGrafter"/>
</dbReference>
<name>A0A183G3K8_HELPZ</name>
<reference evidence="1 2" key="1">
    <citation type="submission" date="2018-11" db="EMBL/GenBank/DDBJ databases">
        <authorList>
            <consortium name="Pathogen Informatics"/>
        </authorList>
    </citation>
    <scope>NUCLEOTIDE SEQUENCE [LARGE SCALE GENOMIC DNA]</scope>
</reference>
<sequence>MFGFLSEVAFCGVRVGQSVIPAFQAIHMKSGKLAGQEDSDKCLYGCGPAYDNAAAEADKEKSRFPETILSRIQESLKRNYRISASTIFLDVVKRLEDGDEAFVATIKRSSERWLPMLLRACGNASSNVPNSSRQQILARVTIGIASLNALLSTLLEIDCQFNSFEVLKDVEEKRKLELKVSTFELLLSNLARQGDIEGCRSMQALSKYGADAVSSVQGACARAAAARADLNRLRTVLRRAVMGKERKLILSSSDVMETIWLLAEKSQDGDGAEYVNLTEQMLNHTNHEPGFFRLLIREVERHISHQHYYTAVALLEDTNRIADCLKNQQKSLFMSQMIGQLSRQVIRNEVNVAKMNDIANRVVAIFQNHPNAPRIHEDLLYAAIMYKEFSMDKRMEYVNALIDMVDRERRRPHLVLPLLARFVDHALFLNRFSSLEACSCYATRVTIRLKKECISIFPSNRFLCFP</sequence>
<reference evidence="3" key="2">
    <citation type="submission" date="2019-09" db="UniProtKB">
        <authorList>
            <consortium name="WormBaseParasite"/>
        </authorList>
    </citation>
    <scope>IDENTIFICATION</scope>
</reference>
<dbReference type="InterPro" id="IPR033490">
    <property type="entry name" value="LRP130"/>
</dbReference>
<dbReference type="GO" id="GO:0005634">
    <property type="term" value="C:nucleus"/>
    <property type="evidence" value="ECO:0007669"/>
    <property type="project" value="TreeGrafter"/>
</dbReference>
<keyword evidence="2" id="KW-1185">Reference proteome</keyword>
<dbReference type="EMBL" id="UZAH01029166">
    <property type="protein sequence ID" value="VDP04610.1"/>
    <property type="molecule type" value="Genomic_DNA"/>
</dbReference>
<accession>A0A3P8AKQ7</accession>
<dbReference type="WBParaSite" id="HPBE_0001599801-mRNA-1">
    <property type="protein sequence ID" value="HPBE_0001599801-mRNA-1"/>
    <property type="gene ID" value="HPBE_0001599801"/>
</dbReference>
<accession>A0A183G3K8</accession>
<evidence type="ECO:0000313" key="1">
    <source>
        <dbReference type="EMBL" id="VDP04610.1"/>
    </source>
</evidence>
<gene>
    <name evidence="1" type="ORF">HPBE_LOCUS15997</name>
</gene>
<proteinExistence type="predicted"/>
<dbReference type="PANTHER" id="PTHR46669">
    <property type="entry name" value="LEUCINE-RICH PPR MOTIF-CONTAINING PROTEIN, MITOCHONDRIAL"/>
    <property type="match status" value="1"/>
</dbReference>
<dbReference type="GO" id="GO:0005739">
    <property type="term" value="C:mitochondrion"/>
    <property type="evidence" value="ECO:0007669"/>
    <property type="project" value="TreeGrafter"/>
</dbReference>
<dbReference type="Proteomes" id="UP000050761">
    <property type="component" value="Unassembled WGS sequence"/>
</dbReference>
<dbReference type="AlphaFoldDB" id="A0A183G3K8"/>